<dbReference type="EMBL" id="BMMZ01000005">
    <property type="protein sequence ID" value="GGL65260.1"/>
    <property type="molecule type" value="Genomic_DNA"/>
</dbReference>
<accession>A0A917SA31</accession>
<evidence type="ECO:0000256" key="1">
    <source>
        <dbReference type="ARBA" id="ARBA00004496"/>
    </source>
</evidence>
<dbReference type="GO" id="GO:0003676">
    <property type="term" value="F:nucleic acid binding"/>
    <property type="evidence" value="ECO:0007669"/>
    <property type="project" value="InterPro"/>
</dbReference>
<dbReference type="Proteomes" id="UP000613840">
    <property type="component" value="Unassembled WGS sequence"/>
</dbReference>
<dbReference type="SMART" id="SM00357">
    <property type="entry name" value="CSP"/>
    <property type="match status" value="1"/>
</dbReference>
<dbReference type="PROSITE" id="PS51857">
    <property type="entry name" value="CSD_2"/>
    <property type="match status" value="1"/>
</dbReference>
<dbReference type="InterPro" id="IPR002059">
    <property type="entry name" value="CSP_DNA-bd"/>
</dbReference>
<reference evidence="4" key="2">
    <citation type="submission" date="2020-09" db="EMBL/GenBank/DDBJ databases">
        <authorList>
            <person name="Sun Q."/>
            <person name="Zhou Y."/>
        </authorList>
    </citation>
    <scope>NUCLEOTIDE SEQUENCE</scope>
    <source>
        <strain evidence="4">CGMCC 4.7306</strain>
    </source>
</reference>
<dbReference type="InterPro" id="IPR012156">
    <property type="entry name" value="Cold_shock_CspA"/>
</dbReference>
<dbReference type="Gene3D" id="2.40.50.140">
    <property type="entry name" value="Nucleic acid-binding proteins"/>
    <property type="match status" value="1"/>
</dbReference>
<reference evidence="4" key="1">
    <citation type="journal article" date="2014" name="Int. J. Syst. Evol. Microbiol.">
        <title>Complete genome sequence of Corynebacterium casei LMG S-19264T (=DSM 44701T), isolated from a smear-ripened cheese.</title>
        <authorList>
            <consortium name="US DOE Joint Genome Institute (JGI-PGF)"/>
            <person name="Walter F."/>
            <person name="Albersmeier A."/>
            <person name="Kalinowski J."/>
            <person name="Ruckert C."/>
        </authorList>
    </citation>
    <scope>NUCLEOTIDE SEQUENCE</scope>
    <source>
        <strain evidence="4">CGMCC 4.7306</strain>
    </source>
</reference>
<dbReference type="GO" id="GO:0005737">
    <property type="term" value="C:cytoplasm"/>
    <property type="evidence" value="ECO:0007669"/>
    <property type="project" value="UniProtKB-SubCell"/>
</dbReference>
<dbReference type="PIRSF" id="PIRSF002599">
    <property type="entry name" value="Cold_shock_A"/>
    <property type="match status" value="1"/>
</dbReference>
<dbReference type="AlphaFoldDB" id="A0A917SA31"/>
<name>A0A917SA31_9ACTN</name>
<sequence>MVVRFVVGSVISWNAEEGWGVLVSDEVESEIFAHFSELVVDGYRSLQPGQVVRFECEHFPSGQDGYGYRANNIRLVD</sequence>
<keyword evidence="2" id="KW-0963">Cytoplasm</keyword>
<dbReference type="PRINTS" id="PR00050">
    <property type="entry name" value="COLDSHOCK"/>
</dbReference>
<dbReference type="SUPFAM" id="SSF50249">
    <property type="entry name" value="Nucleic acid-binding proteins"/>
    <property type="match status" value="1"/>
</dbReference>
<feature type="domain" description="CSD" evidence="3">
    <location>
        <begin position="5"/>
        <end position="75"/>
    </location>
</feature>
<proteinExistence type="predicted"/>
<keyword evidence="5" id="KW-1185">Reference proteome</keyword>
<dbReference type="Pfam" id="PF00313">
    <property type="entry name" value="CSD"/>
    <property type="match status" value="1"/>
</dbReference>
<dbReference type="InterPro" id="IPR012340">
    <property type="entry name" value="NA-bd_OB-fold"/>
</dbReference>
<protein>
    <submittedName>
        <fullName evidence="4">Cold-shock protein</fullName>
    </submittedName>
</protein>
<gene>
    <name evidence="4" type="ORF">GCM10011575_24510</name>
</gene>
<organism evidence="4 5">
    <name type="scientific">Microlunatus endophyticus</name>
    <dbReference type="NCBI Taxonomy" id="1716077"/>
    <lineage>
        <taxon>Bacteria</taxon>
        <taxon>Bacillati</taxon>
        <taxon>Actinomycetota</taxon>
        <taxon>Actinomycetes</taxon>
        <taxon>Propionibacteriales</taxon>
        <taxon>Propionibacteriaceae</taxon>
        <taxon>Microlunatus</taxon>
    </lineage>
</organism>
<evidence type="ECO:0000313" key="5">
    <source>
        <dbReference type="Proteomes" id="UP000613840"/>
    </source>
</evidence>
<comment type="caution">
    <text evidence="4">The sequence shown here is derived from an EMBL/GenBank/DDBJ whole genome shotgun (WGS) entry which is preliminary data.</text>
</comment>
<evidence type="ECO:0000256" key="2">
    <source>
        <dbReference type="ARBA" id="ARBA00022490"/>
    </source>
</evidence>
<evidence type="ECO:0000313" key="4">
    <source>
        <dbReference type="EMBL" id="GGL65260.1"/>
    </source>
</evidence>
<evidence type="ECO:0000259" key="3">
    <source>
        <dbReference type="PROSITE" id="PS51857"/>
    </source>
</evidence>
<comment type="subcellular location">
    <subcellularLocation>
        <location evidence="1">Cytoplasm</location>
    </subcellularLocation>
</comment>
<dbReference type="InterPro" id="IPR011129">
    <property type="entry name" value="CSD"/>
</dbReference>